<protein>
    <submittedName>
        <fullName evidence="1">Uncharacterized protein</fullName>
    </submittedName>
</protein>
<dbReference type="STRING" id="762051.LKI_03830"/>
<dbReference type="eggNOG" id="ENOG5030CHG">
    <property type="taxonomic scope" value="Bacteria"/>
</dbReference>
<accession>D5T209</accession>
<dbReference type="PATRIC" id="fig|762051.18.peg.773"/>
<dbReference type="OrthoDB" id="9897916at2"/>
<dbReference type="AlphaFoldDB" id="D5T209"/>
<dbReference type="HOGENOM" id="CLU_2206781_0_0_9"/>
<dbReference type="KEGG" id="lki:LKI_03830"/>
<organism evidence="1 2">
    <name type="scientific">Leuconostoc kimchii (strain IMSNU 11154 / KCTC 2386 / IH25)</name>
    <dbReference type="NCBI Taxonomy" id="762051"/>
    <lineage>
        <taxon>Bacteria</taxon>
        <taxon>Bacillati</taxon>
        <taxon>Bacillota</taxon>
        <taxon>Bacilli</taxon>
        <taxon>Lactobacillales</taxon>
        <taxon>Lactobacillaceae</taxon>
        <taxon>Leuconostoc</taxon>
    </lineage>
</organism>
<name>D5T209_LEUKI</name>
<sequence>MLIDSFTPQQQKILRQLDVGQYAGQSLIAHAPTKNASKNYYVIHVDLKTNNWRYQTDEPLKPAEVADLLKAGGLKTTPVRHQYVLNSTVFSRPIYRLIKTVVGQSKKIIKR</sequence>
<reference evidence="1 2" key="1">
    <citation type="journal article" date="2010" name="J. Bacteriol.">
        <title>Complete genome sequence analysis of Leuconostoc kimchii IMSNU 11154.</title>
        <authorList>
            <person name="Oh H.M."/>
            <person name="Cho Y.J."/>
            <person name="Kim B.K."/>
            <person name="Roe J.H."/>
            <person name="Kang S.O."/>
            <person name="Nahm B.H."/>
            <person name="Jeong G."/>
            <person name="Han H.U."/>
            <person name="Chun J."/>
        </authorList>
    </citation>
    <scope>NUCLEOTIDE SEQUENCE [LARGE SCALE GENOMIC DNA]</scope>
    <source>
        <strain evidence="2">IMSNU 11154 / KCTC 2386 / IH25</strain>
    </source>
</reference>
<evidence type="ECO:0000313" key="1">
    <source>
        <dbReference type="EMBL" id="ADG40308.1"/>
    </source>
</evidence>
<proteinExistence type="predicted"/>
<evidence type="ECO:0000313" key="2">
    <source>
        <dbReference type="Proteomes" id="UP000002362"/>
    </source>
</evidence>
<dbReference type="EMBL" id="CP001758">
    <property type="protein sequence ID" value="ADG40308.1"/>
    <property type="molecule type" value="Genomic_DNA"/>
</dbReference>
<dbReference type="Proteomes" id="UP000002362">
    <property type="component" value="Chromosome"/>
</dbReference>
<dbReference type="RefSeq" id="WP_013102904.1">
    <property type="nucleotide sequence ID" value="NC_014136.1"/>
</dbReference>
<gene>
    <name evidence="1" type="ordered locus">LKI_03830</name>
</gene>